<dbReference type="GO" id="GO:0030973">
    <property type="term" value="F:molybdate ion binding"/>
    <property type="evidence" value="ECO:0007669"/>
    <property type="project" value="InterPro"/>
</dbReference>
<dbReference type="PANTHER" id="PTHR30632">
    <property type="entry name" value="MOLYBDATE-BINDING PERIPLASMIC PROTEIN"/>
    <property type="match status" value="1"/>
</dbReference>
<accession>A0A554X564</accession>
<dbReference type="PANTHER" id="PTHR30632:SF14">
    <property type="entry name" value="TUNGSTATE_MOLYBDATE_CHROMATE-BINDING PROTEIN MODA"/>
    <property type="match status" value="1"/>
</dbReference>
<keyword evidence="2 6" id="KW-0500">Molybdenum</keyword>
<reference evidence="7 8" key="1">
    <citation type="submission" date="2019-07" db="EMBL/GenBank/DDBJ databases">
        <title>Tepidimonas taiwanensis I1-1 draft genome.</title>
        <authorList>
            <person name="Da Costa M.S."/>
            <person name="Froufe H.J.C."/>
            <person name="Egas C."/>
            <person name="Albuquerque L."/>
        </authorList>
    </citation>
    <scope>NUCLEOTIDE SEQUENCE [LARGE SCALE GENOMIC DNA]</scope>
    <source>
        <strain evidence="7 8">I1-1</strain>
    </source>
</reference>
<comment type="similarity">
    <text evidence="1">Belongs to the bacterial solute-binding protein ModA family.</text>
</comment>
<dbReference type="PIRSF" id="PIRSF004846">
    <property type="entry name" value="ModA"/>
    <property type="match status" value="1"/>
</dbReference>
<dbReference type="Proteomes" id="UP000317763">
    <property type="component" value="Unassembled WGS sequence"/>
</dbReference>
<dbReference type="STRING" id="307486.GCA_000807215_00457"/>
<keyword evidence="3 6" id="KW-0479">Metal-binding</keyword>
<dbReference type="AlphaFoldDB" id="A0A554X564"/>
<feature type="binding site" evidence="6">
    <location>
        <position position="66"/>
    </location>
    <ligand>
        <name>molybdate</name>
        <dbReference type="ChEBI" id="CHEBI:36264"/>
    </ligand>
</feature>
<keyword evidence="8" id="KW-1185">Reference proteome</keyword>
<dbReference type="RefSeq" id="WP_224440981.1">
    <property type="nucleotide sequence ID" value="NZ_CP083911.1"/>
</dbReference>
<dbReference type="GO" id="GO:1901359">
    <property type="term" value="F:tungstate binding"/>
    <property type="evidence" value="ECO:0007669"/>
    <property type="project" value="UniProtKB-ARBA"/>
</dbReference>
<comment type="subunit">
    <text evidence="5">The complex is composed of two ATP-binding proteins (ModC), two transmembrane proteins (ModB) and a solute-binding protein (ModA).</text>
</comment>
<dbReference type="CDD" id="cd13539">
    <property type="entry name" value="PBP2_AvModA"/>
    <property type="match status" value="1"/>
</dbReference>
<evidence type="ECO:0000256" key="6">
    <source>
        <dbReference type="PIRSR" id="PIRSR004846-1"/>
    </source>
</evidence>
<keyword evidence="4" id="KW-0732">Signal</keyword>
<evidence type="ECO:0000256" key="2">
    <source>
        <dbReference type="ARBA" id="ARBA00022505"/>
    </source>
</evidence>
<dbReference type="Gene3D" id="3.40.190.10">
    <property type="entry name" value="Periplasmic binding protein-like II"/>
    <property type="match status" value="2"/>
</dbReference>
<dbReference type="SUPFAM" id="SSF53850">
    <property type="entry name" value="Periplasmic binding protein-like II"/>
    <property type="match status" value="1"/>
</dbReference>
<dbReference type="GO" id="GO:0015689">
    <property type="term" value="P:molybdate ion transport"/>
    <property type="evidence" value="ECO:0007669"/>
    <property type="project" value="InterPro"/>
</dbReference>
<dbReference type="InterPro" id="IPR050682">
    <property type="entry name" value="ModA/WtpA"/>
</dbReference>
<dbReference type="NCBIfam" id="TIGR01256">
    <property type="entry name" value="modA"/>
    <property type="match status" value="1"/>
</dbReference>
<evidence type="ECO:0000256" key="5">
    <source>
        <dbReference type="ARBA" id="ARBA00062515"/>
    </source>
</evidence>
<feature type="binding site" evidence="6">
    <location>
        <position position="179"/>
    </location>
    <ligand>
        <name>molybdate</name>
        <dbReference type="ChEBI" id="CHEBI:36264"/>
    </ligand>
</feature>
<dbReference type="InterPro" id="IPR005950">
    <property type="entry name" value="ModA"/>
</dbReference>
<gene>
    <name evidence="7" type="primary">modA</name>
    <name evidence="7" type="ORF">Ttaiw_01716</name>
</gene>
<evidence type="ECO:0000256" key="3">
    <source>
        <dbReference type="ARBA" id="ARBA00022723"/>
    </source>
</evidence>
<dbReference type="Pfam" id="PF13531">
    <property type="entry name" value="SBP_bac_11"/>
    <property type="match status" value="1"/>
</dbReference>
<protein>
    <submittedName>
        <fullName evidence="7">Molybdate-binding periplasmic protein</fullName>
    </submittedName>
</protein>
<dbReference type="FunFam" id="3.40.190.10:FF:000035">
    <property type="entry name" value="Molybdate ABC transporter substrate-binding protein"/>
    <property type="match status" value="1"/>
</dbReference>
<comment type="caution">
    <text evidence="7">The sequence shown here is derived from an EMBL/GenBank/DDBJ whole genome shotgun (WGS) entry which is preliminary data.</text>
</comment>
<organism evidence="7 8">
    <name type="scientific">Tepidimonas taiwanensis</name>
    <dbReference type="NCBI Taxonomy" id="307486"/>
    <lineage>
        <taxon>Bacteria</taxon>
        <taxon>Pseudomonadati</taxon>
        <taxon>Pseudomonadota</taxon>
        <taxon>Betaproteobacteria</taxon>
        <taxon>Burkholderiales</taxon>
        <taxon>Tepidimonas</taxon>
    </lineage>
</organism>
<dbReference type="InterPro" id="IPR044084">
    <property type="entry name" value="AvModA-like_subst-bd"/>
</dbReference>
<name>A0A554X564_9BURK</name>
<dbReference type="GO" id="GO:0046872">
    <property type="term" value="F:metal ion binding"/>
    <property type="evidence" value="ECO:0007669"/>
    <property type="project" value="UniProtKB-KW"/>
</dbReference>
<evidence type="ECO:0000256" key="1">
    <source>
        <dbReference type="ARBA" id="ARBA00009175"/>
    </source>
</evidence>
<sequence>MPRRRLLQWALASAAGVGAARVGPAAARGEVTTVVAASDLKFALEELADTFQRASAHRLRLIFGSSGQFTTQILQGAPFHLFLSADEAFVTRLVQAGRTQGDGRLYAVGRIGLLVGAGGALQPDGTLRDLGAALRDGRLRKLAIAHPEHAPYGARAQEALQHAGLWQAVQPHLVLGENVAQAAQFVLTGGAQAGIVAQSLARAPAVAAVTRFALIDAAWHQPLRQRMVVLRGAPPAAHAFYEYLATPAAQAVLARYGFEAPR</sequence>
<evidence type="ECO:0000256" key="4">
    <source>
        <dbReference type="ARBA" id="ARBA00022729"/>
    </source>
</evidence>
<evidence type="ECO:0000313" key="7">
    <source>
        <dbReference type="EMBL" id="TSE30967.1"/>
    </source>
</evidence>
<evidence type="ECO:0000313" key="8">
    <source>
        <dbReference type="Proteomes" id="UP000317763"/>
    </source>
</evidence>
<proteinExistence type="inferred from homology"/>
<dbReference type="EMBL" id="VJOM01000018">
    <property type="protein sequence ID" value="TSE30967.1"/>
    <property type="molecule type" value="Genomic_DNA"/>
</dbReference>